<evidence type="ECO:0000313" key="2">
    <source>
        <dbReference type="EMBL" id="MZQ88498.1"/>
    </source>
</evidence>
<organism evidence="2 3">
    <name type="scientific">Frigidibacter albus</name>
    <dbReference type="NCBI Taxonomy" id="1465486"/>
    <lineage>
        <taxon>Bacteria</taxon>
        <taxon>Pseudomonadati</taxon>
        <taxon>Pseudomonadota</taxon>
        <taxon>Alphaproteobacteria</taxon>
        <taxon>Rhodobacterales</taxon>
        <taxon>Paracoccaceae</taxon>
        <taxon>Frigidibacter</taxon>
    </lineage>
</organism>
<dbReference type="SUPFAM" id="SSF56436">
    <property type="entry name" value="C-type lectin-like"/>
    <property type="match status" value="1"/>
</dbReference>
<name>A0A6L8VDU5_9RHOB</name>
<reference evidence="2 3" key="1">
    <citation type="submission" date="2020-01" db="EMBL/GenBank/DDBJ databases">
        <title>Frigidibacter albus SP32T (=CGMCC 1.13995T).</title>
        <authorList>
            <person name="Liao X."/>
        </authorList>
    </citation>
    <scope>NUCLEOTIDE SEQUENCE [LARGE SCALE GENOMIC DNA]</scope>
    <source>
        <strain evidence="2 3">SP32</strain>
    </source>
</reference>
<keyword evidence="3" id="KW-1185">Reference proteome</keyword>
<dbReference type="InterPro" id="IPR051043">
    <property type="entry name" value="Sulfatase_Mod_Factor_Kinase"/>
</dbReference>
<comment type="caution">
    <text evidence="2">The sequence shown here is derived from an EMBL/GenBank/DDBJ whole genome shotgun (WGS) entry which is preliminary data.</text>
</comment>
<feature type="domain" description="Sulfatase-modifying factor enzyme-like" evidence="1">
    <location>
        <begin position="31"/>
        <end position="264"/>
    </location>
</feature>
<gene>
    <name evidence="2" type="ORF">GS660_05240</name>
</gene>
<dbReference type="Gene3D" id="3.90.1580.10">
    <property type="entry name" value="paralog of FGE (formylglycine-generating enzyme)"/>
    <property type="match status" value="1"/>
</dbReference>
<evidence type="ECO:0000259" key="1">
    <source>
        <dbReference type="Pfam" id="PF03781"/>
    </source>
</evidence>
<dbReference type="GO" id="GO:0120147">
    <property type="term" value="F:formylglycine-generating oxidase activity"/>
    <property type="evidence" value="ECO:0007669"/>
    <property type="project" value="TreeGrafter"/>
</dbReference>
<dbReference type="AlphaFoldDB" id="A0A6L8VDU5"/>
<dbReference type="InterPro" id="IPR042095">
    <property type="entry name" value="SUMF_sf"/>
</dbReference>
<accession>A0A6L8VDU5</accession>
<dbReference type="PANTHER" id="PTHR23150">
    <property type="entry name" value="SULFATASE MODIFYING FACTOR 1, 2"/>
    <property type="match status" value="1"/>
</dbReference>
<sequence length="267" mass="28664">MTTPAALALLLALAVIAGVTALRLAPGVEAPETVHIAAGPQDYRPAGEFRQGTRMVDAPMERVEAPALEVMKFHVSEAEYARCVADRGCPPLPVTGRPGMPQTNINHADATAYAAWLSARTGATWRLPTDAEWLRAAGERGFDDGFAEDANGADPSRRWIANYLREVELRGEADLALHPQGHFGVNDRGVADIAGNVWEWTETCFQNGTLTPDGTAIATRADYCGVRSVQGKHRAFVIDFIRDARVGGCAAGVPPDYLGFRLVRDAG</sequence>
<proteinExistence type="predicted"/>
<dbReference type="RefSeq" id="WP_161344174.1">
    <property type="nucleotide sequence ID" value="NZ_BMGW01000003.1"/>
</dbReference>
<protein>
    <submittedName>
        <fullName evidence="2">SUMF1/EgtB/PvdO family nonheme iron enzyme</fullName>
    </submittedName>
</protein>
<evidence type="ECO:0000313" key="3">
    <source>
        <dbReference type="Proteomes" id="UP000477083"/>
    </source>
</evidence>
<dbReference type="InterPro" id="IPR016187">
    <property type="entry name" value="CTDL_fold"/>
</dbReference>
<dbReference type="Proteomes" id="UP000477083">
    <property type="component" value="Unassembled WGS sequence"/>
</dbReference>
<dbReference type="OrthoDB" id="9768004at2"/>
<dbReference type="Pfam" id="PF03781">
    <property type="entry name" value="FGE-sulfatase"/>
    <property type="match status" value="1"/>
</dbReference>
<dbReference type="PANTHER" id="PTHR23150:SF19">
    <property type="entry name" value="FORMYLGLYCINE-GENERATING ENZYME"/>
    <property type="match status" value="1"/>
</dbReference>
<dbReference type="EMBL" id="WWNR01000003">
    <property type="protein sequence ID" value="MZQ88498.1"/>
    <property type="molecule type" value="Genomic_DNA"/>
</dbReference>
<dbReference type="InterPro" id="IPR005532">
    <property type="entry name" value="SUMF_dom"/>
</dbReference>